<dbReference type="SUPFAM" id="SSF48097">
    <property type="entry name" value="Regulator of G-protein signaling, RGS"/>
    <property type="match status" value="1"/>
</dbReference>
<dbReference type="SMART" id="SM00315">
    <property type="entry name" value="RGS"/>
    <property type="match status" value="1"/>
</dbReference>
<dbReference type="Proteomes" id="UP000242381">
    <property type="component" value="Unassembled WGS sequence"/>
</dbReference>
<organism evidence="3 4">
    <name type="scientific">Rhizopus microsporus</name>
    <dbReference type="NCBI Taxonomy" id="58291"/>
    <lineage>
        <taxon>Eukaryota</taxon>
        <taxon>Fungi</taxon>
        <taxon>Fungi incertae sedis</taxon>
        <taxon>Mucoromycota</taxon>
        <taxon>Mucoromycotina</taxon>
        <taxon>Mucoromycetes</taxon>
        <taxon>Mucorales</taxon>
        <taxon>Mucorineae</taxon>
        <taxon>Rhizopodaceae</taxon>
        <taxon>Rhizopus</taxon>
    </lineage>
</organism>
<feature type="domain" description="RGS" evidence="2">
    <location>
        <begin position="137"/>
        <end position="247"/>
    </location>
</feature>
<dbReference type="CDD" id="cd07440">
    <property type="entry name" value="RGS"/>
    <property type="match status" value="1"/>
</dbReference>
<evidence type="ECO:0000259" key="2">
    <source>
        <dbReference type="PROSITE" id="PS50132"/>
    </source>
</evidence>
<dbReference type="InterPro" id="IPR044926">
    <property type="entry name" value="RGS_subdomain_2"/>
</dbReference>
<evidence type="ECO:0000313" key="4">
    <source>
        <dbReference type="Proteomes" id="UP000242381"/>
    </source>
</evidence>
<reference evidence="3 4" key="1">
    <citation type="journal article" date="2016" name="Proc. Natl. Acad. Sci. U.S.A.">
        <title>Lipid metabolic changes in an early divergent fungus govern the establishment of a mutualistic symbiosis with endobacteria.</title>
        <authorList>
            <person name="Lastovetsky O.A."/>
            <person name="Gaspar M.L."/>
            <person name="Mondo S.J."/>
            <person name="LaButti K.M."/>
            <person name="Sandor L."/>
            <person name="Grigoriev I.V."/>
            <person name="Henry S.A."/>
            <person name="Pawlowska T.E."/>
        </authorList>
    </citation>
    <scope>NUCLEOTIDE SEQUENCE [LARGE SCALE GENOMIC DNA]</scope>
    <source>
        <strain evidence="3 4">ATCC 11559</strain>
    </source>
</reference>
<name>A0A1X0RN04_RHIZD</name>
<evidence type="ECO:0000313" key="3">
    <source>
        <dbReference type="EMBL" id="ORE13409.1"/>
    </source>
</evidence>
<dbReference type="PROSITE" id="PS50132">
    <property type="entry name" value="RGS"/>
    <property type="match status" value="1"/>
</dbReference>
<sequence length="358" mass="40794">MSEHKSCINIEEGENNPRDVSSISTPIVSKIPNLQLFPSKSTVLAKSSLVSVVDKDLSKTTDSQLAKTRKITPELGILRARSLSIGSTISASHDHSRKSSIAEKGEGTKDAIVTEEYEFFKRQGDVQISIKDIKQQGLKALLRSSVPLGYFLYYLMTEYCSENLFFYLAVDNYQRYEFSNQAERRRMASKIAKTYLESTSEVEANLEDRIHKTVKKALEQQQKVPTASSGNEFDAAKRHVFTLLNSSYHRFRISPIWSIMESKCSELDSYSVERSQTLVVSLLLSYIKRNQGGYYEAILKLVHSFCVVYLPIGYRLYNKSYQCLEHTSKASKKNIEPDKKHNRFTSKLDLLGKKFSIK</sequence>
<dbReference type="InterPro" id="IPR016137">
    <property type="entry name" value="RGS"/>
</dbReference>
<proteinExistence type="predicted"/>
<protein>
    <submittedName>
        <fullName evidence="3">Regulator of G protein signaling superfamily</fullName>
    </submittedName>
</protein>
<dbReference type="Gene3D" id="1.10.167.10">
    <property type="entry name" value="Regulator of G-protein Signalling 4, domain 2"/>
    <property type="match status" value="1"/>
</dbReference>
<dbReference type="Pfam" id="PF00615">
    <property type="entry name" value="RGS"/>
    <property type="match status" value="1"/>
</dbReference>
<dbReference type="VEuPathDB" id="FungiDB:BCV72DRAFT_191600"/>
<evidence type="ECO:0000256" key="1">
    <source>
        <dbReference type="SAM" id="MobiDB-lite"/>
    </source>
</evidence>
<accession>A0A1X0RN04</accession>
<dbReference type="EMBL" id="KV921539">
    <property type="protein sequence ID" value="ORE13409.1"/>
    <property type="molecule type" value="Genomic_DNA"/>
</dbReference>
<dbReference type="InterPro" id="IPR036305">
    <property type="entry name" value="RGS_sf"/>
</dbReference>
<dbReference type="AlphaFoldDB" id="A0A1X0RN04"/>
<gene>
    <name evidence="3" type="ORF">BCV71DRAFT_278258</name>
</gene>
<feature type="region of interest" description="Disordered" evidence="1">
    <location>
        <begin position="1"/>
        <end position="21"/>
    </location>
</feature>
<dbReference type="PANTHER" id="PTHR10845">
    <property type="entry name" value="REGULATOR OF G PROTEIN SIGNALING"/>
    <property type="match status" value="1"/>
</dbReference>
<dbReference type="PANTHER" id="PTHR10845:SF192">
    <property type="entry name" value="DOUBLE HIT, ISOFORM B"/>
    <property type="match status" value="1"/>
</dbReference>